<feature type="domain" description="Headcase N-terminal" evidence="1">
    <location>
        <begin position="40"/>
        <end position="119"/>
    </location>
</feature>
<dbReference type="Proteomes" id="UP000006672">
    <property type="component" value="Unassembled WGS sequence"/>
</dbReference>
<dbReference type="Pfam" id="PF15353">
    <property type="entry name" value="HECA_N"/>
    <property type="match status" value="1"/>
</dbReference>
<dbReference type="AlphaFoldDB" id="A0A4E9FPS3"/>
<evidence type="ECO:0000259" key="1">
    <source>
        <dbReference type="Pfam" id="PF15353"/>
    </source>
</evidence>
<gene>
    <name evidence="2" type="primary">Bm1562</name>
    <name evidence="2" type="ORF">BM_BM1562</name>
</gene>
<accession>A0A8L7SSY0</accession>
<dbReference type="PANTHER" id="PTHR13425">
    <property type="entry name" value="HEADCASE PROTEIN"/>
    <property type="match status" value="1"/>
</dbReference>
<dbReference type="WBParaSite" id="Bm1562.1">
    <property type="protein sequence ID" value="Bm1562.1"/>
    <property type="gene ID" value="WBGene00221823"/>
</dbReference>
<dbReference type="GeneID" id="66058300"/>
<dbReference type="PANTHER" id="PTHR13425:SF3">
    <property type="entry name" value="HEADCASE PROTEIN HOMOLOG"/>
    <property type="match status" value="1"/>
</dbReference>
<dbReference type="InterPro" id="IPR026066">
    <property type="entry name" value="Headcase"/>
</dbReference>
<dbReference type="PROSITE" id="PS51257">
    <property type="entry name" value="PROKAR_LIPOPROTEIN"/>
    <property type="match status" value="1"/>
</dbReference>
<dbReference type="RefSeq" id="XP_042938159.1">
    <property type="nucleotide sequence ID" value="XM_043082225.1"/>
</dbReference>
<organism evidence="2">
    <name type="scientific">Brugia malayi</name>
    <name type="common">Filarial nematode worm</name>
    <dbReference type="NCBI Taxonomy" id="6279"/>
    <lineage>
        <taxon>Eukaryota</taxon>
        <taxon>Metazoa</taxon>
        <taxon>Ecdysozoa</taxon>
        <taxon>Nematoda</taxon>
        <taxon>Chromadorea</taxon>
        <taxon>Rhabditida</taxon>
        <taxon>Spirurina</taxon>
        <taxon>Spiruromorpha</taxon>
        <taxon>Filarioidea</taxon>
        <taxon>Onchocercidae</taxon>
        <taxon>Brugia</taxon>
    </lineage>
</organism>
<keyword evidence="3" id="KW-1185">Reference proteome</keyword>
<name>A0A4E9FPS3_BRUMA</name>
<protein>
    <recommendedName>
        <fullName evidence="1">Headcase N-terminal domain-containing protein</fullName>
    </recommendedName>
</protein>
<accession>A0A4E9FPS3</accession>
<evidence type="ECO:0000313" key="2">
    <source>
        <dbReference type="EMBL" id="VIO99058.1"/>
    </source>
</evidence>
<dbReference type="EMBL" id="CAAKNF010000195">
    <property type="protein sequence ID" value="VIO99058.1"/>
    <property type="molecule type" value="Genomic_DNA"/>
</dbReference>
<evidence type="ECO:0000313" key="4">
    <source>
        <dbReference type="WBParaSite" id="Bm1562.1"/>
    </source>
</evidence>
<reference evidence="2" key="2">
    <citation type="submission" date="2019-04" db="EMBL/GenBank/DDBJ databases">
        <authorList>
            <person name="Howe K."/>
            <person name="Paulini M."/>
            <person name="Williams G."/>
        </authorList>
    </citation>
    <scope>NUCLEOTIDE SEQUENCE [LARGE SCALE GENOMIC DNA]</scope>
    <source>
        <strain evidence="2">FR3</strain>
    </source>
</reference>
<sequence length="401" mass="45258">MGSSKRANSINSIKDINRKPGCPIPLSSGCLRGFPLPSSLEEGIKMKCSNEQCIYQDQLMHLECFHALEDNLVKIMSNIGSARGWTDAQRRSNLWEKKGLSLIQRKCRCICGLGLMRLDQTAIFLANRNATQLMTTTPKNKKGRKNLPKLNFGSTNAATVQNDKIRTKTGIKKRNISFRSTSPSNGFISVSSSLSKYNNDNEHRSTSIHKSKCDPEIRNTKSEYGYTGTKPVVTERKSFISKKFNGKISYAEITVMKQTNNDFVFSQSQFPKAEDIDENGIRTLREPFTDLQQIQKFNTLQTRPQLNSVDISTNTSTISLPFEELQNSLHCSLSSDDTFESKSYYHTDTDFFINLADLSMILPSPPETPPYGPLSFTDDNQLLTQKVLFKILISVSYKKYC</sequence>
<dbReference type="OrthoDB" id="10012848at2759"/>
<dbReference type="KEGG" id="bmy:BM_BM1562"/>
<reference evidence="4" key="3">
    <citation type="submission" date="2022-04" db="UniProtKB">
        <authorList>
            <consortium name="WormBaseParasite"/>
        </authorList>
    </citation>
    <scope>IDENTIFICATION</scope>
</reference>
<dbReference type="CTD" id="66058300"/>
<evidence type="ECO:0000313" key="3">
    <source>
        <dbReference type="Proteomes" id="UP000006672"/>
    </source>
</evidence>
<dbReference type="InterPro" id="IPR054537">
    <property type="entry name" value="HECA_N"/>
</dbReference>
<reference evidence="3" key="1">
    <citation type="journal article" date="2007" name="Science">
        <title>Draft genome of the filarial nematode parasite Brugia malayi.</title>
        <authorList>
            <person name="Ghedin E."/>
            <person name="Wang S."/>
            <person name="Spiro D."/>
            <person name="Caler E."/>
            <person name="Zhao Q."/>
            <person name="Crabtree J."/>
            <person name="Allen J.E."/>
            <person name="Delcher A.L."/>
            <person name="Guiliano D.B."/>
            <person name="Miranda-Saavedra D."/>
            <person name="Angiuoli S.V."/>
            <person name="Creasy T."/>
            <person name="Amedeo P."/>
            <person name="Haas B."/>
            <person name="El-Sayed N.M."/>
            <person name="Wortman J.R."/>
            <person name="Feldblyum T."/>
            <person name="Tallon L."/>
            <person name="Schatz M."/>
            <person name="Shumway M."/>
            <person name="Koo H."/>
            <person name="Salzberg S.L."/>
            <person name="Schobel S."/>
            <person name="Pertea M."/>
            <person name="Pop M."/>
            <person name="White O."/>
            <person name="Barton G.J."/>
            <person name="Carlow C.K."/>
            <person name="Crawford M.J."/>
            <person name="Daub J."/>
            <person name="Dimmic M.W."/>
            <person name="Estes C.F."/>
            <person name="Foster J.M."/>
            <person name="Ganatra M."/>
            <person name="Gregory W.F."/>
            <person name="Johnson N.M."/>
            <person name="Jin J."/>
            <person name="Komuniecki R."/>
            <person name="Korf I."/>
            <person name="Kumar S."/>
            <person name="Laney S."/>
            <person name="Li B.W."/>
            <person name="Li W."/>
            <person name="Lindblom T.H."/>
            <person name="Lustigman S."/>
            <person name="Ma D."/>
            <person name="Maina C.V."/>
            <person name="Martin D.M."/>
            <person name="McCarter J.P."/>
            <person name="McReynolds L."/>
            <person name="Mitreva M."/>
            <person name="Nutman T.B."/>
            <person name="Parkinson J."/>
            <person name="Peregrin-Alvarez J.M."/>
            <person name="Poole C."/>
            <person name="Ren Q."/>
            <person name="Saunders L."/>
            <person name="Sluder A.E."/>
            <person name="Smith K."/>
            <person name="Stanke M."/>
            <person name="Unnasch T.R."/>
            <person name="Ware J."/>
            <person name="Wei A.D."/>
            <person name="Weil G."/>
            <person name="Williams D.J."/>
            <person name="Zhang Y."/>
            <person name="Williams S.A."/>
            <person name="Fraser-Liggett C."/>
            <person name="Slatko B."/>
            <person name="Blaxter M.L."/>
            <person name="Scott A.L."/>
        </authorList>
    </citation>
    <scope>NUCLEOTIDE SEQUENCE</scope>
    <source>
        <strain evidence="3">FR3</strain>
    </source>
</reference>
<proteinExistence type="predicted"/>